<sequence>MDVFRIINRHSNVGSDIKAPEIVPESPDPNALVLSSTLSFHCHETSQDEIDEWRRNILWHARTIKGAILKSPSSLDVKEALNFNILKRFQKYFLPQYEHFMRTLDLGRQVKPRLILNVNPYCLEELPEFIIEVGFERWELDDDGQPLWKLCRDAFFIQDPVTFPSSQFIVLCSESALAGQIMQRLYCNESEDFFPAINGQYIMQSRERTIIATPTSESPFFEPFDQRPSGQEFDPDSRDLCWGRVWKLKRGPPDRSSDKREKDAWRLAPTMKARRGLSVPFATQNWYELVVDE</sequence>
<accession>A0A4S8R9X5</accession>
<protein>
    <submittedName>
        <fullName evidence="1">Uncharacterized protein</fullName>
    </submittedName>
</protein>
<name>A0A4S8R9X5_9HELO</name>
<keyword evidence="2" id="KW-1185">Reference proteome</keyword>
<dbReference type="Proteomes" id="UP000308671">
    <property type="component" value="Unassembled WGS sequence"/>
</dbReference>
<dbReference type="OrthoDB" id="3528358at2759"/>
<evidence type="ECO:0000313" key="2">
    <source>
        <dbReference type="Proteomes" id="UP000308671"/>
    </source>
</evidence>
<reference evidence="1 2" key="1">
    <citation type="submission" date="2017-12" db="EMBL/GenBank/DDBJ databases">
        <title>Comparative genomics of Botrytis spp.</title>
        <authorList>
            <person name="Valero-Jimenez C.A."/>
            <person name="Tapia P."/>
            <person name="Veloso J."/>
            <person name="Silva-Moreno E."/>
            <person name="Staats M."/>
            <person name="Valdes J.H."/>
            <person name="Van Kan J.A.L."/>
        </authorList>
    </citation>
    <scope>NUCLEOTIDE SEQUENCE [LARGE SCALE GENOMIC DNA]</scope>
    <source>
        <strain evidence="1 2">MUCL435</strain>
    </source>
</reference>
<evidence type="ECO:0000313" key="1">
    <source>
        <dbReference type="EMBL" id="THV54907.1"/>
    </source>
</evidence>
<dbReference type="AlphaFoldDB" id="A0A4S8R9X5"/>
<proteinExistence type="predicted"/>
<organism evidence="1 2">
    <name type="scientific">Botrytis galanthina</name>
    <dbReference type="NCBI Taxonomy" id="278940"/>
    <lineage>
        <taxon>Eukaryota</taxon>
        <taxon>Fungi</taxon>
        <taxon>Dikarya</taxon>
        <taxon>Ascomycota</taxon>
        <taxon>Pezizomycotina</taxon>
        <taxon>Leotiomycetes</taxon>
        <taxon>Helotiales</taxon>
        <taxon>Sclerotiniaceae</taxon>
        <taxon>Botrytis</taxon>
    </lineage>
</organism>
<comment type="caution">
    <text evidence="1">The sequence shown here is derived from an EMBL/GenBank/DDBJ whole genome shotgun (WGS) entry which is preliminary data.</text>
</comment>
<gene>
    <name evidence="1" type="ORF">BGAL_0018g00630</name>
</gene>
<dbReference type="EMBL" id="PQXL01000018">
    <property type="protein sequence ID" value="THV54907.1"/>
    <property type="molecule type" value="Genomic_DNA"/>
</dbReference>